<proteinExistence type="inferred from homology"/>
<protein>
    <submittedName>
        <fullName evidence="3">Short-chain dehydrogenase/reductase</fullName>
    </submittedName>
</protein>
<dbReference type="InterPro" id="IPR036291">
    <property type="entry name" value="NAD(P)-bd_dom_sf"/>
</dbReference>
<accession>A0A060LZR3</accession>
<dbReference type="PANTHER" id="PTHR48107:SF7">
    <property type="entry name" value="RE15974P"/>
    <property type="match status" value="1"/>
</dbReference>
<evidence type="ECO:0000313" key="3">
    <source>
        <dbReference type="EMBL" id="AIC93309.1"/>
    </source>
</evidence>
<keyword evidence="4" id="KW-1185">Reference proteome</keyword>
<gene>
    <name evidence="3" type="ORF">BleG1_0701</name>
</gene>
<dbReference type="OrthoDB" id="9803333at2"/>
<dbReference type="RefSeq" id="WP_038477216.1">
    <property type="nucleotide sequence ID" value="NZ_CP003923.1"/>
</dbReference>
<evidence type="ECO:0000313" key="4">
    <source>
        <dbReference type="Proteomes" id="UP000027142"/>
    </source>
</evidence>
<dbReference type="PRINTS" id="PR00081">
    <property type="entry name" value="GDHRDH"/>
</dbReference>
<dbReference type="eggNOG" id="COG1028">
    <property type="taxonomic scope" value="Bacteria"/>
</dbReference>
<dbReference type="CDD" id="cd05233">
    <property type="entry name" value="SDR_c"/>
    <property type="match status" value="1"/>
</dbReference>
<comment type="similarity">
    <text evidence="1">Belongs to the short-chain dehydrogenases/reductases (SDR) family.</text>
</comment>
<dbReference type="AlphaFoldDB" id="A0A060LZR3"/>
<evidence type="ECO:0000256" key="1">
    <source>
        <dbReference type="ARBA" id="ARBA00006484"/>
    </source>
</evidence>
<dbReference type="HOGENOM" id="CLU_010194_1_3_9"/>
<organism evidence="3 4">
    <name type="scientific">Shouchella lehensis G1</name>
    <dbReference type="NCBI Taxonomy" id="1246626"/>
    <lineage>
        <taxon>Bacteria</taxon>
        <taxon>Bacillati</taxon>
        <taxon>Bacillota</taxon>
        <taxon>Bacilli</taxon>
        <taxon>Bacillales</taxon>
        <taxon>Bacillaceae</taxon>
        <taxon>Shouchella</taxon>
    </lineage>
</organism>
<reference evidence="3 4" key="1">
    <citation type="journal article" date="2014" name="Gene">
        <title>A comparative genomic analysis of the alkalitolerant soil bacterium Bacillus lehensis G1.</title>
        <authorList>
            <person name="Noor Y.M."/>
            <person name="Samsulrizal N.H."/>
            <person name="Jema'on N.A."/>
            <person name="Low K.O."/>
            <person name="Ramli A.N."/>
            <person name="Alias N.I."/>
            <person name="Damis S.I."/>
            <person name="Fuzi S.F."/>
            <person name="Isa M.N."/>
            <person name="Murad A.M."/>
            <person name="Raih M.F."/>
            <person name="Bakar F.D."/>
            <person name="Najimudin N."/>
            <person name="Mahadi N.M."/>
            <person name="Illias R.M."/>
        </authorList>
    </citation>
    <scope>NUCLEOTIDE SEQUENCE [LARGE SCALE GENOMIC DNA]</scope>
    <source>
        <strain evidence="3 4">G1</strain>
    </source>
</reference>
<sequence length="265" mass="28929">MPFKRETLPLQNKTVLITGVSRRKGIGYAIARQCAAYGASIVIQHYRIHDKEQDWGADSLEAVLGGIKEQLTEGATLTEFSANFEEASAPAQLFENIEHVHVDALVCNHAMSGSDGSLMAINSESLSRHYVVNTQSSLLLAQHFTKQFKPETGRGKVIFMTSGQELGPLRGEIAYGSAKGAIAGITETIADELADYNITVNTVNPGPVDTGYMTDELWQALKPKFPFGRMGENDDPARLIAWLLTDEANWITGQIINSEGGFRRG</sequence>
<dbReference type="SUPFAM" id="SSF51735">
    <property type="entry name" value="NAD(P)-binding Rossmann-fold domains"/>
    <property type="match status" value="1"/>
</dbReference>
<dbReference type="PROSITE" id="PS00061">
    <property type="entry name" value="ADH_SHORT"/>
    <property type="match status" value="1"/>
</dbReference>
<dbReference type="Gene3D" id="3.40.50.720">
    <property type="entry name" value="NAD(P)-binding Rossmann-like Domain"/>
    <property type="match status" value="1"/>
</dbReference>
<dbReference type="InterPro" id="IPR002347">
    <property type="entry name" value="SDR_fam"/>
</dbReference>
<dbReference type="STRING" id="1246626.BleG1_0701"/>
<evidence type="ECO:0000256" key="2">
    <source>
        <dbReference type="ARBA" id="ARBA00023002"/>
    </source>
</evidence>
<dbReference type="PANTHER" id="PTHR48107">
    <property type="entry name" value="NADPH-DEPENDENT ALDEHYDE REDUCTASE-LIKE PROTEIN, CHLOROPLASTIC-RELATED"/>
    <property type="match status" value="1"/>
</dbReference>
<dbReference type="InterPro" id="IPR020904">
    <property type="entry name" value="Sc_DH/Rdtase_CS"/>
</dbReference>
<dbReference type="PATRIC" id="fig|1246626.3.peg.699"/>
<name>A0A060LZR3_9BACI</name>
<dbReference type="EMBL" id="CP003923">
    <property type="protein sequence ID" value="AIC93309.1"/>
    <property type="molecule type" value="Genomic_DNA"/>
</dbReference>
<dbReference type="NCBIfam" id="NF009389">
    <property type="entry name" value="PRK12748.1"/>
    <property type="match status" value="1"/>
</dbReference>
<dbReference type="Proteomes" id="UP000027142">
    <property type="component" value="Chromosome"/>
</dbReference>
<dbReference type="Pfam" id="PF13561">
    <property type="entry name" value="adh_short_C2"/>
    <property type="match status" value="1"/>
</dbReference>
<keyword evidence="2" id="KW-0560">Oxidoreductase</keyword>
<dbReference type="KEGG" id="ble:BleG1_0701"/>
<dbReference type="GO" id="GO:0016614">
    <property type="term" value="F:oxidoreductase activity, acting on CH-OH group of donors"/>
    <property type="evidence" value="ECO:0007669"/>
    <property type="project" value="UniProtKB-ARBA"/>
</dbReference>